<organism evidence="1 2">
    <name type="scientific">Algoriphagus pacificus</name>
    <dbReference type="NCBI Taxonomy" id="2811234"/>
    <lineage>
        <taxon>Bacteria</taxon>
        <taxon>Pseudomonadati</taxon>
        <taxon>Bacteroidota</taxon>
        <taxon>Cytophagia</taxon>
        <taxon>Cytophagales</taxon>
        <taxon>Cyclobacteriaceae</taxon>
        <taxon>Algoriphagus</taxon>
    </lineage>
</organism>
<keyword evidence="2" id="KW-1185">Reference proteome</keyword>
<accession>A0ABS3CHS9</accession>
<name>A0ABS3CHS9_9BACT</name>
<evidence type="ECO:0000313" key="1">
    <source>
        <dbReference type="EMBL" id="MBN7816653.1"/>
    </source>
</evidence>
<protein>
    <submittedName>
        <fullName evidence="1">DUF3578 domain-containing protein</fullName>
    </submittedName>
</protein>
<reference evidence="1 2" key="1">
    <citation type="submission" date="2021-03" db="EMBL/GenBank/DDBJ databases">
        <title>novel species isolated from a fishpond in China.</title>
        <authorList>
            <person name="Lu H."/>
            <person name="Cai Z."/>
        </authorList>
    </citation>
    <scope>NUCLEOTIDE SEQUENCE [LARGE SCALE GENOMIC DNA]</scope>
    <source>
        <strain evidence="1 2">YJ13C</strain>
    </source>
</reference>
<evidence type="ECO:0000313" key="2">
    <source>
        <dbReference type="Proteomes" id="UP000664480"/>
    </source>
</evidence>
<dbReference type="InterPro" id="IPR052934">
    <property type="entry name" value="Methyl-DNA_Rec/Restrict_Enz"/>
</dbReference>
<dbReference type="Proteomes" id="UP000664480">
    <property type="component" value="Unassembled WGS sequence"/>
</dbReference>
<comment type="caution">
    <text evidence="1">The sequence shown here is derived from an EMBL/GenBank/DDBJ whole genome shotgun (WGS) entry which is preliminary data.</text>
</comment>
<dbReference type="PANTHER" id="PTHR37291">
    <property type="entry name" value="5-METHYLCYTOSINE-SPECIFIC RESTRICTION ENZYME B"/>
    <property type="match status" value="1"/>
</dbReference>
<proteinExistence type="predicted"/>
<dbReference type="Gene3D" id="3.40.50.300">
    <property type="entry name" value="P-loop containing nucleotide triphosphate hydrolases"/>
    <property type="match status" value="1"/>
</dbReference>
<sequence length="625" mass="70945">MEYSFSRAELINAIKKINKNPSLKKGRHSSTYDLIYEGKNYPPILVLSIANQLKGGKDLTLEDFGNNVDIPFNILKKNDFLIQKKHFKPEAMNIWIEKTIVHGRPDRTKGDRSLGKALWSPTKDQRGADIYKNMRLVKEGDIILHLVDNKAFIGQSVAGSSFIEAEGIQGTNWDGPAYLIPLKEFRYFENQIHRSRVLNEENANILQEISNESEVFYTSNLALRQGAYLTPCPEKLFRLIKGLKVNFETKNEIPQEELNTNSFHSSLKEANLIFEKELLTRFVGSLMAKPFLILTGLSGSGKTKLVQAFVKWICQSEHQYKVVPVGADWTNREPLLGYPNALNEEKYVRPDNGVLDLLISASNNPELPYFLILDEMNLSHVERYFADFLSAMESNEEILLHKESNPINEVPSSIKLPKNLFIIGTVNIDETTHMFSPKVLDRGNTIEFRIGLDEMKHFLKNIGEVYIEALISKGAGMAKSFVQLSKDNSTLNEDTEKIYPELGKFFVELKKAGAEFGYRSATEILRLIKNLSVIDPTLTLDEKLDIAIIQKLLPKLHGSRNKLNKVLVKLAPLCLVGDFKIESEILNKEDFDFNSDQVKYPLSLEKIARMYRSAIENGFASFAEA</sequence>
<dbReference type="RefSeq" id="WP_206587324.1">
    <property type="nucleotide sequence ID" value="NZ_JAFKCU010000003.1"/>
</dbReference>
<dbReference type="InterPro" id="IPR027417">
    <property type="entry name" value="P-loop_NTPase"/>
</dbReference>
<dbReference type="SUPFAM" id="SSF52540">
    <property type="entry name" value="P-loop containing nucleoside triphosphate hydrolases"/>
    <property type="match status" value="1"/>
</dbReference>
<dbReference type="EMBL" id="JAFKCU010000003">
    <property type="protein sequence ID" value="MBN7816653.1"/>
    <property type="molecule type" value="Genomic_DNA"/>
</dbReference>
<gene>
    <name evidence="1" type="ORF">J0A69_14485</name>
</gene>
<dbReference type="PANTHER" id="PTHR37291:SF1">
    <property type="entry name" value="TYPE IV METHYL-DIRECTED RESTRICTION ENZYME ECOKMCRB SUBUNIT"/>
    <property type="match status" value="1"/>
</dbReference>